<dbReference type="InterPro" id="IPR020846">
    <property type="entry name" value="MFS_dom"/>
</dbReference>
<evidence type="ECO:0000256" key="2">
    <source>
        <dbReference type="ARBA" id="ARBA00010992"/>
    </source>
</evidence>
<feature type="transmembrane region" description="Helical" evidence="8">
    <location>
        <begin position="186"/>
        <end position="209"/>
    </location>
</feature>
<evidence type="ECO:0000259" key="9">
    <source>
        <dbReference type="PROSITE" id="PS50850"/>
    </source>
</evidence>
<evidence type="ECO:0000256" key="4">
    <source>
        <dbReference type="ARBA" id="ARBA00022692"/>
    </source>
</evidence>
<comment type="caution">
    <text evidence="10">The sequence shown here is derived from an EMBL/GenBank/DDBJ whole genome shotgun (WGS) entry which is preliminary data.</text>
</comment>
<dbReference type="InterPro" id="IPR005828">
    <property type="entry name" value="MFS_sugar_transport-like"/>
</dbReference>
<dbReference type="Pfam" id="PF00083">
    <property type="entry name" value="Sugar_tr"/>
    <property type="match status" value="1"/>
</dbReference>
<comment type="similarity">
    <text evidence="2 7">Belongs to the major facilitator superfamily. Sugar transporter (TC 2.A.1.1) family.</text>
</comment>
<dbReference type="PANTHER" id="PTHR48022">
    <property type="entry name" value="PLASTIDIC GLUCOSE TRANSPORTER 4"/>
    <property type="match status" value="1"/>
</dbReference>
<dbReference type="NCBIfam" id="TIGR00879">
    <property type="entry name" value="SP"/>
    <property type="match status" value="1"/>
</dbReference>
<evidence type="ECO:0000256" key="6">
    <source>
        <dbReference type="ARBA" id="ARBA00023136"/>
    </source>
</evidence>
<feature type="transmembrane region" description="Helical" evidence="8">
    <location>
        <begin position="320"/>
        <end position="337"/>
    </location>
</feature>
<evidence type="ECO:0000256" key="8">
    <source>
        <dbReference type="SAM" id="Phobius"/>
    </source>
</evidence>
<feature type="transmembrane region" description="Helical" evidence="8">
    <location>
        <begin position="417"/>
        <end position="439"/>
    </location>
</feature>
<dbReference type="InterPro" id="IPR050360">
    <property type="entry name" value="MFS_Sugar_Transporters"/>
</dbReference>
<evidence type="ECO:0000256" key="1">
    <source>
        <dbReference type="ARBA" id="ARBA00004141"/>
    </source>
</evidence>
<evidence type="ECO:0000256" key="7">
    <source>
        <dbReference type="RuleBase" id="RU003346"/>
    </source>
</evidence>
<keyword evidence="6 8" id="KW-0472">Membrane</keyword>
<evidence type="ECO:0000313" key="11">
    <source>
        <dbReference type="Proteomes" id="UP001610446"/>
    </source>
</evidence>
<feature type="transmembrane region" description="Helical" evidence="8">
    <location>
        <begin position="97"/>
        <end position="114"/>
    </location>
</feature>
<dbReference type="InterPro" id="IPR036259">
    <property type="entry name" value="MFS_trans_sf"/>
</dbReference>
<keyword evidence="11" id="KW-1185">Reference proteome</keyword>
<dbReference type="PANTHER" id="PTHR48022:SF2">
    <property type="entry name" value="PLASTIDIC GLUCOSE TRANSPORTER 4"/>
    <property type="match status" value="1"/>
</dbReference>
<reference evidence="10 11" key="1">
    <citation type="submission" date="2024-07" db="EMBL/GenBank/DDBJ databases">
        <title>Section-level genome sequencing and comparative genomics of Aspergillus sections Usti and Cavernicolus.</title>
        <authorList>
            <consortium name="Lawrence Berkeley National Laboratory"/>
            <person name="Nybo J.L."/>
            <person name="Vesth T.C."/>
            <person name="Theobald S."/>
            <person name="Frisvad J.C."/>
            <person name="Larsen T.O."/>
            <person name="Kjaerboelling I."/>
            <person name="Rothschild-Mancinelli K."/>
            <person name="Lyhne E.K."/>
            <person name="Kogle M.E."/>
            <person name="Barry K."/>
            <person name="Clum A."/>
            <person name="Na H."/>
            <person name="Ledsgaard L."/>
            <person name="Lin J."/>
            <person name="Lipzen A."/>
            <person name="Kuo A."/>
            <person name="Riley R."/>
            <person name="Mondo S."/>
            <person name="Labutti K."/>
            <person name="Haridas S."/>
            <person name="Pangalinan J."/>
            <person name="Salamov A.A."/>
            <person name="Simmons B.A."/>
            <person name="Magnuson J.K."/>
            <person name="Chen J."/>
            <person name="Drula E."/>
            <person name="Henrissat B."/>
            <person name="Wiebenga A."/>
            <person name="Lubbers R.J."/>
            <person name="Gomes A.C."/>
            <person name="Makela M.R."/>
            <person name="Stajich J."/>
            <person name="Grigoriev I.V."/>
            <person name="Mortensen U.H."/>
            <person name="De Vries R.P."/>
            <person name="Baker S.E."/>
            <person name="Andersen M.R."/>
        </authorList>
    </citation>
    <scope>NUCLEOTIDE SEQUENCE [LARGE SCALE GENOMIC DNA]</scope>
    <source>
        <strain evidence="10 11">CBS 123904</strain>
    </source>
</reference>
<proteinExistence type="inferred from homology"/>
<dbReference type="Gene3D" id="1.20.1250.20">
    <property type="entry name" value="MFS general substrate transporter like domains"/>
    <property type="match status" value="1"/>
</dbReference>
<keyword evidence="5 8" id="KW-1133">Transmembrane helix</keyword>
<accession>A0ABR4K7X2</accession>
<dbReference type="InterPro" id="IPR005829">
    <property type="entry name" value="Sugar_transporter_CS"/>
</dbReference>
<evidence type="ECO:0000256" key="5">
    <source>
        <dbReference type="ARBA" id="ARBA00022989"/>
    </source>
</evidence>
<organism evidence="10 11">
    <name type="scientific">Aspergillus pseudoustus</name>
    <dbReference type="NCBI Taxonomy" id="1810923"/>
    <lineage>
        <taxon>Eukaryota</taxon>
        <taxon>Fungi</taxon>
        <taxon>Dikarya</taxon>
        <taxon>Ascomycota</taxon>
        <taxon>Pezizomycotina</taxon>
        <taxon>Eurotiomycetes</taxon>
        <taxon>Eurotiomycetidae</taxon>
        <taxon>Eurotiales</taxon>
        <taxon>Aspergillaceae</taxon>
        <taxon>Aspergillus</taxon>
        <taxon>Aspergillus subgen. Nidulantes</taxon>
    </lineage>
</organism>
<dbReference type="PROSITE" id="PS00216">
    <property type="entry name" value="SUGAR_TRANSPORT_1"/>
    <property type="match status" value="1"/>
</dbReference>
<gene>
    <name evidence="10" type="ORF">BJY01DRAFT_246419</name>
</gene>
<sequence length="531" mass="57620">MATSKNKFGIPVLNLTPRLITLFVFISLGALNFGFDNGWWACVLPLDAFIRYYAPPGATQIPSSWQSAGTGTANAGLVLGCLIAGAIGNKLGRKRSIVLLVIIALLGMVIQNAIQNYWAVMVGRMVNAMSMGIEANVIPTYMAELAPPSVRGALVSFYQFWQFIGVLLAVLTVLGSRDTLPENSQWAFRTVMVVQLFIPILLLGAVFFFPESPRWLLQRGRREEAKNALLFIRAGSDSDSSVSSSVDTELDLLASAIREQADHHAATSYRDCFRGSNGRRTFIAAGVQVMQQLQGNSFFSSYALLYMAQLGISDPLTAQPGRVACGLAGIIVGFVLLDRVGRRPLMLACSVGNWVTIWLSSGLSSWMMNTSAPEDGAVVRVCLACVLLWMVFNSLGWGSCVWIVTSEVPTLQLRERTVSIATSCSFLAVLLISYINPFVQYDPGNLGARVGFVYGAFSLLSIAFVYFCLPECSGRNFEELDEMFQAGVPAWRFKGYTTTGVGAMITQVGAGGDDDAKALGKDSRVTEETRA</sequence>
<protein>
    <submittedName>
        <fullName evidence="10">General substrate transporter</fullName>
    </submittedName>
</protein>
<dbReference type="InterPro" id="IPR003663">
    <property type="entry name" value="Sugar/inositol_transpt"/>
</dbReference>
<dbReference type="SUPFAM" id="SSF103473">
    <property type="entry name" value="MFS general substrate transporter"/>
    <property type="match status" value="1"/>
</dbReference>
<feature type="transmembrane region" description="Helical" evidence="8">
    <location>
        <begin position="157"/>
        <end position="174"/>
    </location>
</feature>
<evidence type="ECO:0000313" key="10">
    <source>
        <dbReference type="EMBL" id="KAL2848406.1"/>
    </source>
</evidence>
<feature type="transmembrane region" description="Helical" evidence="8">
    <location>
        <begin position="12"/>
        <end position="35"/>
    </location>
</feature>
<feature type="domain" description="Major facilitator superfamily (MFS) profile" evidence="9">
    <location>
        <begin position="22"/>
        <end position="473"/>
    </location>
</feature>
<keyword evidence="3 7" id="KW-0813">Transport</keyword>
<feature type="transmembrane region" description="Helical" evidence="8">
    <location>
        <begin position="378"/>
        <end position="405"/>
    </location>
</feature>
<dbReference type="PROSITE" id="PS50850">
    <property type="entry name" value="MFS"/>
    <property type="match status" value="1"/>
</dbReference>
<dbReference type="Proteomes" id="UP001610446">
    <property type="component" value="Unassembled WGS sequence"/>
</dbReference>
<dbReference type="PRINTS" id="PR00171">
    <property type="entry name" value="SUGRTRNSPORT"/>
</dbReference>
<comment type="subcellular location">
    <subcellularLocation>
        <location evidence="1">Membrane</location>
        <topology evidence="1">Multi-pass membrane protein</topology>
    </subcellularLocation>
</comment>
<keyword evidence="4 8" id="KW-0812">Transmembrane</keyword>
<feature type="transmembrane region" description="Helical" evidence="8">
    <location>
        <begin position="344"/>
        <end position="366"/>
    </location>
</feature>
<evidence type="ECO:0000256" key="3">
    <source>
        <dbReference type="ARBA" id="ARBA00022448"/>
    </source>
</evidence>
<dbReference type="EMBL" id="JBFXLU010000050">
    <property type="protein sequence ID" value="KAL2848406.1"/>
    <property type="molecule type" value="Genomic_DNA"/>
</dbReference>
<feature type="transmembrane region" description="Helical" evidence="8">
    <location>
        <begin position="65"/>
        <end position="85"/>
    </location>
</feature>
<feature type="transmembrane region" description="Helical" evidence="8">
    <location>
        <begin position="451"/>
        <end position="469"/>
    </location>
</feature>
<name>A0ABR4K7X2_9EURO</name>